<dbReference type="AlphaFoldDB" id="W0JUP8"/>
<keyword evidence="1" id="KW-1133">Transmembrane helix</keyword>
<keyword evidence="1" id="KW-0812">Transmembrane</keyword>
<proteinExistence type="predicted"/>
<evidence type="ECO:0000313" key="3">
    <source>
        <dbReference type="Proteomes" id="UP000019024"/>
    </source>
</evidence>
<dbReference type="Proteomes" id="UP000019024">
    <property type="component" value="Chromosome"/>
</dbReference>
<name>W0JUP8_9EURY</name>
<dbReference type="RefSeq" id="WP_049953208.1">
    <property type="nucleotide sequence ID" value="NZ_CP007055.1"/>
</dbReference>
<accession>W0JUP8</accession>
<evidence type="ECO:0000313" key="2">
    <source>
        <dbReference type="EMBL" id="AHG01072.1"/>
    </source>
</evidence>
<dbReference type="eggNOG" id="ENOG502N653">
    <property type="taxonomic scope" value="Archaea"/>
</dbReference>
<feature type="transmembrane region" description="Helical" evidence="1">
    <location>
        <begin position="20"/>
        <end position="40"/>
    </location>
</feature>
<dbReference type="KEGG" id="hlr:HALLA_15370"/>
<keyword evidence="3" id="KW-1185">Reference proteome</keyword>
<protein>
    <submittedName>
        <fullName evidence="2">Uncharacterized protein</fullName>
    </submittedName>
</protein>
<dbReference type="EMBL" id="CP007055">
    <property type="protein sequence ID" value="AHG01072.1"/>
    <property type="molecule type" value="Genomic_DNA"/>
</dbReference>
<sequence length="72" mass="7585">MVENDSGTGAFVSAIHRSILGVLLAIAGLIGLSWAVGAIYGGSVLLGLGGIVIAVITFYWIFYLFVEGLRER</sequence>
<gene>
    <name evidence="2" type="ORF">HALLA_15370</name>
</gene>
<evidence type="ECO:0000256" key="1">
    <source>
        <dbReference type="SAM" id="Phobius"/>
    </source>
</evidence>
<reference evidence="2 3" key="1">
    <citation type="submission" date="2014-01" db="EMBL/GenBank/DDBJ databases">
        <authorList>
            <consortium name="DOE Joint Genome Institute"/>
            <person name="Anderson I."/>
            <person name="Huntemann M."/>
            <person name="Han J."/>
            <person name="Chen A."/>
            <person name="Kyrpides N."/>
            <person name="Mavromatis K."/>
            <person name="Markowitz V."/>
            <person name="Palaniappan K."/>
            <person name="Ivanova N."/>
            <person name="Schaumberg A."/>
            <person name="Pati A."/>
            <person name="Liolios K."/>
            <person name="Nordberg H.P."/>
            <person name="Cantor M.N."/>
            <person name="Hua S.X."/>
            <person name="Woyke T."/>
        </authorList>
    </citation>
    <scope>NUCLEOTIDE SEQUENCE [LARGE SCALE GENOMIC DNA]</scope>
    <source>
        <strain evidence="2 3">XH-48</strain>
    </source>
</reference>
<keyword evidence="1" id="KW-0472">Membrane</keyword>
<feature type="transmembrane region" description="Helical" evidence="1">
    <location>
        <begin position="46"/>
        <end position="66"/>
    </location>
</feature>
<dbReference type="GeneID" id="25145800"/>
<dbReference type="HOGENOM" id="CLU_2712668_0_0_2"/>
<organism evidence="2 3">
    <name type="scientific">Halostagnicola larsenii XH-48</name>
    <dbReference type="NCBI Taxonomy" id="797299"/>
    <lineage>
        <taxon>Archaea</taxon>
        <taxon>Methanobacteriati</taxon>
        <taxon>Methanobacteriota</taxon>
        <taxon>Stenosarchaea group</taxon>
        <taxon>Halobacteria</taxon>
        <taxon>Halobacteriales</taxon>
        <taxon>Natrialbaceae</taxon>
        <taxon>Halostagnicola</taxon>
    </lineage>
</organism>